<dbReference type="GO" id="GO:0016301">
    <property type="term" value="F:kinase activity"/>
    <property type="evidence" value="ECO:0007669"/>
    <property type="project" value="UniProtKB-KW"/>
</dbReference>
<dbReference type="SMART" id="SM00091">
    <property type="entry name" value="PAS"/>
    <property type="match status" value="1"/>
</dbReference>
<dbReference type="FunFam" id="3.40.50.300:FF:000006">
    <property type="entry name" value="DNA-binding transcriptional regulator NtrC"/>
    <property type="match status" value="1"/>
</dbReference>
<evidence type="ECO:0000256" key="3">
    <source>
        <dbReference type="ARBA" id="ARBA00022777"/>
    </source>
</evidence>
<dbReference type="InterPro" id="IPR025662">
    <property type="entry name" value="Sigma_54_int_dom_ATP-bd_1"/>
</dbReference>
<evidence type="ECO:0000256" key="7">
    <source>
        <dbReference type="ARBA" id="ARBA00023163"/>
    </source>
</evidence>
<dbReference type="InterPro" id="IPR035965">
    <property type="entry name" value="PAS-like_dom_sf"/>
</dbReference>
<feature type="domain" description="PAS" evidence="11">
    <location>
        <begin position="196"/>
        <end position="266"/>
    </location>
</feature>
<dbReference type="InterPro" id="IPR002197">
    <property type="entry name" value="HTH_Fis"/>
</dbReference>
<dbReference type="Gene3D" id="3.30.450.20">
    <property type="entry name" value="PAS domain"/>
    <property type="match status" value="1"/>
</dbReference>
<dbReference type="NCBIfam" id="TIGR00229">
    <property type="entry name" value="sensory_box"/>
    <property type="match status" value="1"/>
</dbReference>
<dbReference type="PROSITE" id="PS50113">
    <property type="entry name" value="PAC"/>
    <property type="match status" value="1"/>
</dbReference>
<dbReference type="SUPFAM" id="SSF46689">
    <property type="entry name" value="Homeodomain-like"/>
    <property type="match status" value="1"/>
</dbReference>
<evidence type="ECO:0000256" key="4">
    <source>
        <dbReference type="ARBA" id="ARBA00022840"/>
    </source>
</evidence>
<evidence type="ECO:0000256" key="1">
    <source>
        <dbReference type="ARBA" id="ARBA00022679"/>
    </source>
</evidence>
<evidence type="ECO:0000256" key="2">
    <source>
        <dbReference type="ARBA" id="ARBA00022741"/>
    </source>
</evidence>
<dbReference type="SUPFAM" id="SSF55781">
    <property type="entry name" value="GAF domain-like"/>
    <property type="match status" value="1"/>
</dbReference>
<dbReference type="Gene3D" id="1.10.8.60">
    <property type="match status" value="1"/>
</dbReference>
<name>A0A5P9NF38_9GAMM</name>
<dbReference type="InterPro" id="IPR058031">
    <property type="entry name" value="AAA_lid_NorR"/>
</dbReference>
<dbReference type="Pfam" id="PF13185">
    <property type="entry name" value="GAF_2"/>
    <property type="match status" value="1"/>
</dbReference>
<dbReference type="SUPFAM" id="SSF55785">
    <property type="entry name" value="PYP-like sensor domain (PAS domain)"/>
    <property type="match status" value="1"/>
</dbReference>
<dbReference type="FunFam" id="3.30.450.20:FF:000060">
    <property type="entry name" value="Sensor protein FixL"/>
    <property type="match status" value="1"/>
</dbReference>
<organism evidence="13 14">
    <name type="scientific">Halioglobus maricola</name>
    <dbReference type="NCBI Taxonomy" id="2601894"/>
    <lineage>
        <taxon>Bacteria</taxon>
        <taxon>Pseudomonadati</taxon>
        <taxon>Pseudomonadota</taxon>
        <taxon>Gammaproteobacteria</taxon>
        <taxon>Cellvibrionales</taxon>
        <taxon>Halieaceae</taxon>
        <taxon>Halioglobus</taxon>
    </lineage>
</organism>
<dbReference type="Gene3D" id="1.10.10.60">
    <property type="entry name" value="Homeodomain-like"/>
    <property type="match status" value="1"/>
</dbReference>
<keyword evidence="14" id="KW-1185">Reference proteome</keyword>
<dbReference type="Pfam" id="PF00989">
    <property type="entry name" value="PAS"/>
    <property type="match status" value="1"/>
</dbReference>
<sequence length="638" mass="70683">MDRIESSDWYMRLLTAITNAQSQLIGTVERKQLFDGLLSALLELSDSEYGFIGETHLDEEGKVFLRTHAITNIAWNEYTRRHFEENAPNGLEFHNLETLFGHVMTEEKPVIANEPQNDSRRGGLPLGHPDLNSFLGVPLHSAGRMIGMIGIANRPEGYDEKLINDLAPFLQTCANAIFALRAESDRRQAADELSDEQQRLRAILDGAYEAIITIDERGIIESANQRAEQMFGYSQLELRGENVSNLMPTPYRLEHDTYIKNYLETGDAKVIGQGREVLGRHRDGKEFPIHLTVNETNVQGSRLFIGMLRDLSERAEADKQLKQLQRQLDRSRFGQLIGKSQGMRNLYRTINDVANGDWTVLIEGETGTGKELVARAIHAASPRSNGPFIAVNSAALSSSLLGSQLFGHRRGAFSGAVKDQTGYFQAADGGTLFLDEIGDISEDVQVSLLRAIESAEVAPLGQPNTEHIDLRIIAATNRNLGDQVAAGSFREDLLYRLRVGRVLVPPLRERREDIPLLAEAFLAEMRVETGKAIASIAAPVVSQLSQYNWPGNVRELRSAIQFATIHCHSGSISLSDLPPELLSAQSTAAERATTAPDFQQRLQQALEQAGGNRTKAARLLGISRATLYRKLKELQLDG</sequence>
<dbReference type="CDD" id="cd00009">
    <property type="entry name" value="AAA"/>
    <property type="match status" value="1"/>
</dbReference>
<evidence type="ECO:0000313" key="14">
    <source>
        <dbReference type="Proteomes" id="UP000326287"/>
    </source>
</evidence>
<dbReference type="Gene3D" id="3.30.450.40">
    <property type="match status" value="1"/>
</dbReference>
<proteinExistence type="predicted"/>
<keyword evidence="5" id="KW-0805">Transcription regulation</keyword>
<dbReference type="Proteomes" id="UP000326287">
    <property type="component" value="Chromosome"/>
</dbReference>
<evidence type="ECO:0000259" key="11">
    <source>
        <dbReference type="PROSITE" id="PS50112"/>
    </source>
</evidence>
<dbReference type="InterPro" id="IPR027417">
    <property type="entry name" value="P-loop_NTPase"/>
</dbReference>
<feature type="domain" description="Sigma-54 factor interaction" evidence="10">
    <location>
        <begin position="336"/>
        <end position="565"/>
    </location>
</feature>
<reference evidence="13 14" key="1">
    <citation type="submission" date="2019-02" db="EMBL/GenBank/DDBJ databases">
        <authorList>
            <person name="Li S.-H."/>
        </authorList>
    </citation>
    <scope>NUCLEOTIDE SEQUENCE [LARGE SCALE GENOMIC DNA]</scope>
    <source>
        <strain evidence="13 14">IMCC14385</strain>
    </source>
</reference>
<keyword evidence="2" id="KW-0547">Nucleotide-binding</keyword>
<dbReference type="PROSITE" id="PS00676">
    <property type="entry name" value="SIGMA54_INTERACT_2"/>
    <property type="match status" value="1"/>
</dbReference>
<dbReference type="EMBL" id="CP036422">
    <property type="protein sequence ID" value="QFU74370.1"/>
    <property type="molecule type" value="Genomic_DNA"/>
</dbReference>
<dbReference type="SUPFAM" id="SSF52540">
    <property type="entry name" value="P-loop containing nucleoside triphosphate hydrolases"/>
    <property type="match status" value="1"/>
</dbReference>
<gene>
    <name evidence="13" type="ORF">EY643_01170</name>
</gene>
<dbReference type="InterPro" id="IPR009057">
    <property type="entry name" value="Homeodomain-like_sf"/>
</dbReference>
<dbReference type="InterPro" id="IPR003593">
    <property type="entry name" value="AAA+_ATPase"/>
</dbReference>
<dbReference type="Pfam" id="PF25601">
    <property type="entry name" value="AAA_lid_14"/>
    <property type="match status" value="1"/>
</dbReference>
<evidence type="ECO:0000256" key="5">
    <source>
        <dbReference type="ARBA" id="ARBA00023015"/>
    </source>
</evidence>
<dbReference type="InterPro" id="IPR003018">
    <property type="entry name" value="GAF"/>
</dbReference>
<dbReference type="GO" id="GO:0043565">
    <property type="term" value="F:sequence-specific DNA binding"/>
    <property type="evidence" value="ECO:0007669"/>
    <property type="project" value="InterPro"/>
</dbReference>
<accession>A0A5P9NF38</accession>
<dbReference type="InterPro" id="IPR000700">
    <property type="entry name" value="PAS-assoc_C"/>
</dbReference>
<dbReference type="Gene3D" id="3.40.50.300">
    <property type="entry name" value="P-loop containing nucleotide triphosphate hydrolases"/>
    <property type="match status" value="1"/>
</dbReference>
<dbReference type="PRINTS" id="PR01590">
    <property type="entry name" value="HTHFIS"/>
</dbReference>
<keyword evidence="7" id="KW-0804">Transcription</keyword>
<dbReference type="OrthoDB" id="9804019at2"/>
<dbReference type="SMART" id="SM00382">
    <property type="entry name" value="AAA"/>
    <property type="match status" value="1"/>
</dbReference>
<dbReference type="AlphaFoldDB" id="A0A5P9NF38"/>
<evidence type="ECO:0000256" key="8">
    <source>
        <dbReference type="ARBA" id="ARBA00059827"/>
    </source>
</evidence>
<comment type="function">
    <text evidence="8">Putative oxygen sensor; modulates the activity of FixJ, a transcriptional activator of nitrogen fixation fixK gene. FixL probably acts as a kinase that phosphorylates FixJ.</text>
</comment>
<keyword evidence="4" id="KW-0067">ATP-binding</keyword>
<dbReference type="PROSITE" id="PS50045">
    <property type="entry name" value="SIGMA54_INTERACT_4"/>
    <property type="match status" value="1"/>
</dbReference>
<evidence type="ECO:0000259" key="12">
    <source>
        <dbReference type="PROSITE" id="PS50113"/>
    </source>
</evidence>
<dbReference type="PANTHER" id="PTHR32071">
    <property type="entry name" value="TRANSCRIPTIONAL REGULATORY PROTEIN"/>
    <property type="match status" value="1"/>
</dbReference>
<dbReference type="InterPro" id="IPR013767">
    <property type="entry name" value="PAS_fold"/>
</dbReference>
<evidence type="ECO:0000259" key="10">
    <source>
        <dbReference type="PROSITE" id="PS50045"/>
    </source>
</evidence>
<dbReference type="Pfam" id="PF00158">
    <property type="entry name" value="Sigma54_activat"/>
    <property type="match status" value="1"/>
</dbReference>
<keyword evidence="3" id="KW-0418">Kinase</keyword>
<dbReference type="RefSeq" id="WP_152660482.1">
    <property type="nucleotide sequence ID" value="NZ_CP036422.1"/>
</dbReference>
<dbReference type="GO" id="GO:0006355">
    <property type="term" value="P:regulation of DNA-templated transcription"/>
    <property type="evidence" value="ECO:0007669"/>
    <property type="project" value="InterPro"/>
</dbReference>
<dbReference type="InterPro" id="IPR000014">
    <property type="entry name" value="PAS"/>
</dbReference>
<dbReference type="CDD" id="cd00130">
    <property type="entry name" value="PAS"/>
    <property type="match status" value="1"/>
</dbReference>
<dbReference type="PROSITE" id="PS50112">
    <property type="entry name" value="PAS"/>
    <property type="match status" value="1"/>
</dbReference>
<feature type="domain" description="PAC" evidence="12">
    <location>
        <begin position="273"/>
        <end position="323"/>
    </location>
</feature>
<dbReference type="PROSITE" id="PS00675">
    <property type="entry name" value="SIGMA54_INTERACT_1"/>
    <property type="match status" value="1"/>
</dbReference>
<dbReference type="Pfam" id="PF02954">
    <property type="entry name" value="HTH_8"/>
    <property type="match status" value="1"/>
</dbReference>
<protein>
    <recommendedName>
        <fullName evidence="9">Sensor protein FixL</fullName>
    </recommendedName>
</protein>
<evidence type="ECO:0000256" key="6">
    <source>
        <dbReference type="ARBA" id="ARBA00023125"/>
    </source>
</evidence>
<dbReference type="InterPro" id="IPR002078">
    <property type="entry name" value="Sigma_54_int"/>
</dbReference>
<dbReference type="InterPro" id="IPR025943">
    <property type="entry name" value="Sigma_54_int_dom_ATP-bd_2"/>
</dbReference>
<evidence type="ECO:0000313" key="13">
    <source>
        <dbReference type="EMBL" id="QFU74370.1"/>
    </source>
</evidence>
<dbReference type="InterPro" id="IPR029016">
    <property type="entry name" value="GAF-like_dom_sf"/>
</dbReference>
<dbReference type="GO" id="GO:0005524">
    <property type="term" value="F:ATP binding"/>
    <property type="evidence" value="ECO:0007669"/>
    <property type="project" value="UniProtKB-KW"/>
</dbReference>
<evidence type="ECO:0000256" key="9">
    <source>
        <dbReference type="ARBA" id="ARBA00070616"/>
    </source>
</evidence>
<dbReference type="KEGG" id="halc:EY643_01170"/>
<keyword evidence="6" id="KW-0238">DNA-binding</keyword>
<keyword evidence="1" id="KW-0808">Transferase</keyword>